<evidence type="ECO:0000256" key="2">
    <source>
        <dbReference type="ARBA" id="ARBA00022505"/>
    </source>
</evidence>
<keyword evidence="3" id="KW-0479">Metal-binding</keyword>
<dbReference type="GO" id="GO:0015689">
    <property type="term" value="P:molybdate ion transport"/>
    <property type="evidence" value="ECO:0007669"/>
    <property type="project" value="InterPro"/>
</dbReference>
<dbReference type="NCBIfam" id="TIGR01256">
    <property type="entry name" value="modA"/>
    <property type="match status" value="1"/>
</dbReference>
<proteinExistence type="inferred from homology"/>
<feature type="region of interest" description="Disordered" evidence="5">
    <location>
        <begin position="99"/>
        <end position="137"/>
    </location>
</feature>
<sequence length="374" mass="39599">MPSSVGYKEVGRVDGRGGIDAPPLIGRGVFDFAKGSDQRRKKSRTSEGGNRLRLRRALGRPPVVTETARWEAWGETISAWALVGLLFVGLMTACGSGNPAPSGGSGSGAADGSSGGPTATGTSQGAGTDAEKRGGRAGCKEASELIVSAAITLKDALTEYQPTFEQKECVRLRFNFGPSGEHMVQIAQGAPVDVFISAGAKQVDELEQKGLIDPATRVNVVKNTLVMVVRKGTPADGRLTFDRLKSSPKARLAIGEPNSHPAGMYAKEALEHLGVYAEMEREKRIVFAMGVRQVLAYVEAGEVDAGIVYKTDAAVSDRVDVSDTADPSWHRPIVFPGAVIKGSHHPDKARAFLRALTEGDGRAVLERFGFEPAS</sequence>
<dbReference type="Gene3D" id="3.40.190.10">
    <property type="entry name" value="Periplasmic binding protein-like II"/>
    <property type="match status" value="2"/>
</dbReference>
<feature type="compositionally biased region" description="Gly residues" evidence="5">
    <location>
        <begin position="103"/>
        <end position="115"/>
    </location>
</feature>
<gene>
    <name evidence="6" type="ORF">HSCHL_1646</name>
</gene>
<dbReference type="AlphaFoldDB" id="A0A2T5GBL4"/>
<dbReference type="Pfam" id="PF13531">
    <property type="entry name" value="SBP_bac_11"/>
    <property type="match status" value="1"/>
</dbReference>
<dbReference type="GO" id="GO:1901359">
    <property type="term" value="F:tungstate binding"/>
    <property type="evidence" value="ECO:0007669"/>
    <property type="project" value="UniProtKB-ARBA"/>
</dbReference>
<evidence type="ECO:0000256" key="5">
    <source>
        <dbReference type="SAM" id="MobiDB-lite"/>
    </source>
</evidence>
<evidence type="ECO:0000256" key="1">
    <source>
        <dbReference type="ARBA" id="ARBA00009175"/>
    </source>
</evidence>
<feature type="region of interest" description="Disordered" evidence="5">
    <location>
        <begin position="32"/>
        <end position="54"/>
    </location>
</feature>
<dbReference type="FunFam" id="3.40.190.10:FF:000035">
    <property type="entry name" value="Molybdate ABC transporter substrate-binding protein"/>
    <property type="match status" value="1"/>
</dbReference>
<evidence type="ECO:0000313" key="7">
    <source>
        <dbReference type="Proteomes" id="UP000244180"/>
    </source>
</evidence>
<evidence type="ECO:0000313" key="6">
    <source>
        <dbReference type="EMBL" id="PTQ53581.1"/>
    </source>
</evidence>
<keyword evidence="2" id="KW-0500">Molybdenum</keyword>
<feature type="compositionally biased region" description="Low complexity" evidence="5">
    <location>
        <begin position="116"/>
        <end position="128"/>
    </location>
</feature>
<dbReference type="Proteomes" id="UP000244180">
    <property type="component" value="Unassembled WGS sequence"/>
</dbReference>
<organism evidence="6 7">
    <name type="scientific">Hydrogenibacillus schlegelii</name>
    <name type="common">Bacillus schlegelii</name>
    <dbReference type="NCBI Taxonomy" id="1484"/>
    <lineage>
        <taxon>Bacteria</taxon>
        <taxon>Bacillati</taxon>
        <taxon>Bacillota</taxon>
        <taxon>Bacilli</taxon>
        <taxon>Bacillales</taxon>
        <taxon>Bacillales Family X. Incertae Sedis</taxon>
        <taxon>Hydrogenibacillus</taxon>
    </lineage>
</organism>
<dbReference type="PANTHER" id="PTHR30632:SF0">
    <property type="entry name" value="SULFATE-BINDING PROTEIN"/>
    <property type="match status" value="1"/>
</dbReference>
<accession>A0A2T5GBL4</accession>
<evidence type="ECO:0000256" key="4">
    <source>
        <dbReference type="ARBA" id="ARBA00022729"/>
    </source>
</evidence>
<name>A0A2T5GBL4_HYDSH</name>
<evidence type="ECO:0000256" key="3">
    <source>
        <dbReference type="ARBA" id="ARBA00022723"/>
    </source>
</evidence>
<dbReference type="EMBL" id="PEBV01000013">
    <property type="protein sequence ID" value="PTQ53581.1"/>
    <property type="molecule type" value="Genomic_DNA"/>
</dbReference>
<dbReference type="GO" id="GO:0046872">
    <property type="term" value="F:metal ion binding"/>
    <property type="evidence" value="ECO:0007669"/>
    <property type="project" value="UniProtKB-KW"/>
</dbReference>
<keyword evidence="4" id="KW-0732">Signal</keyword>
<dbReference type="InterPro" id="IPR005950">
    <property type="entry name" value="ModA"/>
</dbReference>
<comment type="caution">
    <text evidence="6">The sequence shown here is derived from an EMBL/GenBank/DDBJ whole genome shotgun (WGS) entry which is preliminary data.</text>
</comment>
<protein>
    <submittedName>
        <fullName evidence="6">Molybdenum ABC transporter, periplasmic molybdenum-binding protein ModA</fullName>
    </submittedName>
</protein>
<dbReference type="PANTHER" id="PTHR30632">
    <property type="entry name" value="MOLYBDATE-BINDING PERIPLASMIC PROTEIN"/>
    <property type="match status" value="1"/>
</dbReference>
<reference evidence="6 7" key="1">
    <citation type="submission" date="2017-08" db="EMBL/GenBank/DDBJ databases">
        <title>Burning lignite coal seam in the remote Altai Mountains harbors a hydrogen-driven thermophilic microbial community.</title>
        <authorList>
            <person name="Kadnikov V.V."/>
            <person name="Mardanov A.V."/>
            <person name="Ivasenko D."/>
            <person name="Beletsky A.V."/>
            <person name="Karnachuk O.V."/>
            <person name="Ravin N.V."/>
        </authorList>
    </citation>
    <scope>NUCLEOTIDE SEQUENCE [LARGE SCALE GENOMIC DNA]</scope>
    <source>
        <strain evidence="6">AL33</strain>
    </source>
</reference>
<dbReference type="SUPFAM" id="SSF53850">
    <property type="entry name" value="Periplasmic binding protein-like II"/>
    <property type="match status" value="1"/>
</dbReference>
<dbReference type="GO" id="GO:0030973">
    <property type="term" value="F:molybdate ion binding"/>
    <property type="evidence" value="ECO:0007669"/>
    <property type="project" value="TreeGrafter"/>
</dbReference>
<comment type="similarity">
    <text evidence="1">Belongs to the bacterial solute-binding protein ModA family.</text>
</comment>
<dbReference type="InterPro" id="IPR050682">
    <property type="entry name" value="ModA/WtpA"/>
</dbReference>